<accession>U7QJ71</accession>
<name>U7QJ71_9CYAN</name>
<evidence type="ECO:0000313" key="2">
    <source>
        <dbReference type="Proteomes" id="UP000017127"/>
    </source>
</evidence>
<evidence type="ECO:0000313" key="1">
    <source>
        <dbReference type="EMBL" id="ERT07337.1"/>
    </source>
</evidence>
<dbReference type="AlphaFoldDB" id="U7QJ71"/>
<comment type="caution">
    <text evidence="1">The sequence shown here is derived from an EMBL/GenBank/DDBJ whole genome shotgun (WGS) entry which is preliminary data.</text>
</comment>
<sequence length="52" mass="5800">MGIVIPDSKSARDESMEILKIWRSRILTCIGSNCPGLDENGTLRTINFECQS</sequence>
<keyword evidence="2" id="KW-1185">Reference proteome</keyword>
<organism evidence="1 2">
    <name type="scientific">Lyngbya aestuarii BL J</name>
    <dbReference type="NCBI Taxonomy" id="1348334"/>
    <lineage>
        <taxon>Bacteria</taxon>
        <taxon>Bacillati</taxon>
        <taxon>Cyanobacteriota</taxon>
        <taxon>Cyanophyceae</taxon>
        <taxon>Oscillatoriophycideae</taxon>
        <taxon>Oscillatoriales</taxon>
        <taxon>Microcoleaceae</taxon>
        <taxon>Lyngbya</taxon>
    </lineage>
</organism>
<proteinExistence type="predicted"/>
<gene>
    <name evidence="1" type="ORF">M595_2723</name>
</gene>
<dbReference type="EMBL" id="AUZM01000023">
    <property type="protein sequence ID" value="ERT07337.1"/>
    <property type="molecule type" value="Genomic_DNA"/>
</dbReference>
<dbReference type="Proteomes" id="UP000017127">
    <property type="component" value="Unassembled WGS sequence"/>
</dbReference>
<protein>
    <submittedName>
        <fullName evidence="1">Uncharacterized protein</fullName>
    </submittedName>
</protein>
<reference evidence="1 2" key="1">
    <citation type="journal article" date="2013" name="Front. Microbiol.">
        <title>Comparative genomic analyses of the cyanobacterium, Lyngbya aestuarii BL J, a powerful hydrogen producer.</title>
        <authorList>
            <person name="Kothari A."/>
            <person name="Vaughn M."/>
            <person name="Garcia-Pichel F."/>
        </authorList>
    </citation>
    <scope>NUCLEOTIDE SEQUENCE [LARGE SCALE GENOMIC DNA]</scope>
    <source>
        <strain evidence="1 2">BL J</strain>
    </source>
</reference>